<dbReference type="OrthoDB" id="5311848at2759"/>
<protein>
    <submittedName>
        <fullName evidence="15">Nuclear membrane protein</fullName>
    </submittedName>
</protein>
<feature type="compositionally biased region" description="Basic residues" evidence="13">
    <location>
        <begin position="563"/>
        <end position="576"/>
    </location>
</feature>
<dbReference type="GO" id="GO:0000742">
    <property type="term" value="P:karyogamy involved in conjugation with cellular fusion"/>
    <property type="evidence" value="ECO:0007669"/>
    <property type="project" value="UniProtKB-UniRule"/>
</dbReference>
<dbReference type="GO" id="GO:0005789">
    <property type="term" value="C:endoplasmic reticulum membrane"/>
    <property type="evidence" value="ECO:0007669"/>
    <property type="project" value="UniProtKB-SubCell"/>
</dbReference>
<keyword evidence="10 11" id="KW-0539">Nucleus</keyword>
<comment type="function">
    <text evidence="1 11">Required for nuclear membrane fusion during karyogamy.</text>
</comment>
<evidence type="ECO:0000256" key="7">
    <source>
        <dbReference type="ARBA" id="ARBA00022989"/>
    </source>
</evidence>
<dbReference type="GO" id="GO:0031965">
    <property type="term" value="C:nuclear membrane"/>
    <property type="evidence" value="ECO:0007669"/>
    <property type="project" value="UniProtKB-SubCell"/>
</dbReference>
<evidence type="ECO:0000256" key="10">
    <source>
        <dbReference type="ARBA" id="ARBA00023242"/>
    </source>
</evidence>
<feature type="chain" id="PRO_5034152640" evidence="14">
    <location>
        <begin position="25"/>
        <end position="576"/>
    </location>
</feature>
<evidence type="ECO:0000313" key="16">
    <source>
        <dbReference type="Proteomes" id="UP000439903"/>
    </source>
</evidence>
<keyword evidence="7 11" id="KW-1133">Transmembrane helix</keyword>
<comment type="caution">
    <text evidence="15">The sequence shown here is derived from an EMBL/GenBank/DDBJ whole genome shotgun (WGS) entry which is preliminary data.</text>
</comment>
<comment type="subcellular location">
    <subcellularLocation>
        <location evidence="11">Endoplasmic reticulum membrane</location>
    </subcellularLocation>
    <subcellularLocation>
        <location evidence="11">Nucleus membrane</location>
    </subcellularLocation>
</comment>
<evidence type="ECO:0000256" key="8">
    <source>
        <dbReference type="ARBA" id="ARBA00023136"/>
    </source>
</evidence>
<keyword evidence="4 11" id="KW-0812">Transmembrane</keyword>
<evidence type="ECO:0000256" key="6">
    <source>
        <dbReference type="ARBA" id="ARBA00022824"/>
    </source>
</evidence>
<evidence type="ECO:0000256" key="2">
    <source>
        <dbReference type="ARBA" id="ARBA00010473"/>
    </source>
</evidence>
<organism evidence="15 16">
    <name type="scientific">Gigaspora margarita</name>
    <dbReference type="NCBI Taxonomy" id="4874"/>
    <lineage>
        <taxon>Eukaryota</taxon>
        <taxon>Fungi</taxon>
        <taxon>Fungi incertae sedis</taxon>
        <taxon>Mucoromycota</taxon>
        <taxon>Glomeromycotina</taxon>
        <taxon>Glomeromycetes</taxon>
        <taxon>Diversisporales</taxon>
        <taxon>Gigasporaceae</taxon>
        <taxon>Gigaspora</taxon>
    </lineage>
</organism>
<evidence type="ECO:0000256" key="12">
    <source>
        <dbReference type="SAM" id="Coils"/>
    </source>
</evidence>
<dbReference type="Pfam" id="PF04163">
    <property type="entry name" value="Tht1"/>
    <property type="match status" value="1"/>
</dbReference>
<reference evidence="15 16" key="1">
    <citation type="journal article" date="2019" name="Environ. Microbiol.">
        <title>At the nexus of three kingdoms: the genome of the mycorrhizal fungus Gigaspora margarita provides insights into plant, endobacterial and fungal interactions.</title>
        <authorList>
            <person name="Venice F."/>
            <person name="Ghignone S."/>
            <person name="Salvioli di Fossalunga A."/>
            <person name="Amselem J."/>
            <person name="Novero M."/>
            <person name="Xianan X."/>
            <person name="Sedzielewska Toro K."/>
            <person name="Morin E."/>
            <person name="Lipzen A."/>
            <person name="Grigoriev I.V."/>
            <person name="Henrissat B."/>
            <person name="Martin F.M."/>
            <person name="Bonfante P."/>
        </authorList>
    </citation>
    <scope>NUCLEOTIDE SEQUENCE [LARGE SCALE GENOMIC DNA]</scope>
    <source>
        <strain evidence="15 16">BEG34</strain>
    </source>
</reference>
<keyword evidence="12" id="KW-0175">Coiled coil</keyword>
<keyword evidence="9" id="KW-0325">Glycoprotein</keyword>
<feature type="coiled-coil region" evidence="12">
    <location>
        <begin position="263"/>
        <end position="297"/>
    </location>
</feature>
<evidence type="ECO:0000256" key="14">
    <source>
        <dbReference type="SAM" id="SignalP"/>
    </source>
</evidence>
<keyword evidence="5 11" id="KW-0732">Signal</keyword>
<evidence type="ECO:0000256" key="3">
    <source>
        <dbReference type="ARBA" id="ARBA00022459"/>
    </source>
</evidence>
<comment type="similarity">
    <text evidence="2 11">Belongs to the KAR5 family.</text>
</comment>
<dbReference type="PANTHER" id="PTHR28012:SF1">
    <property type="entry name" value="NUCLEAR FUSION PROTEIN KAR5"/>
    <property type="match status" value="1"/>
</dbReference>
<keyword evidence="6 11" id="KW-0256">Endoplasmic reticulum</keyword>
<proteinExistence type="inferred from homology"/>
<feature type="signal peptide" evidence="14">
    <location>
        <begin position="1"/>
        <end position="24"/>
    </location>
</feature>
<evidence type="ECO:0000256" key="4">
    <source>
        <dbReference type="ARBA" id="ARBA00022692"/>
    </source>
</evidence>
<accession>A0A8H4ETB3</accession>
<dbReference type="InterPro" id="IPR007292">
    <property type="entry name" value="Nuclear_fusion_Kar5"/>
</dbReference>
<evidence type="ECO:0000256" key="1">
    <source>
        <dbReference type="ARBA" id="ARBA00003389"/>
    </source>
</evidence>
<feature type="transmembrane region" description="Helical" evidence="11">
    <location>
        <begin position="445"/>
        <end position="464"/>
    </location>
</feature>
<dbReference type="EMBL" id="WTPW01000085">
    <property type="protein sequence ID" value="KAF0550429.1"/>
    <property type="molecule type" value="Genomic_DNA"/>
</dbReference>
<keyword evidence="16" id="KW-1185">Reference proteome</keyword>
<evidence type="ECO:0000256" key="5">
    <source>
        <dbReference type="ARBA" id="ARBA00022729"/>
    </source>
</evidence>
<dbReference type="GO" id="GO:0048288">
    <property type="term" value="P:nuclear membrane fusion involved in karyogamy"/>
    <property type="evidence" value="ECO:0007669"/>
    <property type="project" value="UniProtKB-UniRule"/>
</dbReference>
<evidence type="ECO:0000313" key="15">
    <source>
        <dbReference type="EMBL" id="KAF0550429.1"/>
    </source>
</evidence>
<evidence type="ECO:0000256" key="11">
    <source>
        <dbReference type="RuleBase" id="RU368082"/>
    </source>
</evidence>
<feature type="region of interest" description="Disordered" evidence="13">
    <location>
        <begin position="557"/>
        <end position="576"/>
    </location>
</feature>
<keyword evidence="3 11" id="KW-0415">Karyogamy</keyword>
<dbReference type="AlphaFoldDB" id="A0A8H4ETB3"/>
<dbReference type="PANTHER" id="PTHR28012">
    <property type="entry name" value="NUCLEAR FUSION PROTEIN KAR5"/>
    <property type="match status" value="1"/>
</dbReference>
<keyword evidence="8 11" id="KW-0472">Membrane</keyword>
<dbReference type="Proteomes" id="UP000439903">
    <property type="component" value="Unassembled WGS sequence"/>
</dbReference>
<name>A0A8H4ETB3_GIGMA</name>
<evidence type="ECO:0000256" key="13">
    <source>
        <dbReference type="SAM" id="MobiDB-lite"/>
    </source>
</evidence>
<feature type="transmembrane region" description="Helical" evidence="11">
    <location>
        <begin position="413"/>
        <end position="433"/>
    </location>
</feature>
<sequence>MKISQSFLNISFGYLLFSVSSLFASDNSWFNLPEFLKFNGIGRDVKSDETFSRLEDSDLTAWAENFLKLSNEEKIIIERGHAALVQFEKKQNCFKDAALTLRHGCRNIDISDNDKIKYAVLLTMCEIATANLVAPMECNDIVQDVGICVEALARIPQLWTSYSGYFREVFHMCFAVRYSIERDLLEELHKNITQNQLINYSILRVQQDDMISWRKEEMARLIQLEKSQSMILNSVNVIEKITSLASVNMVSLKDNLSDSQEIVQGTLGQLSQLRKELEEYRSKASKTFEEINSATDQHLISLKQSMEYVENIAKINFKISQNLQKIDTALHNTLKAQEKVYNTIEIYKDQHQDLANQWQNSLLEAKQNLQMLLNISQSEIQLLAKTASDARESQEIIIKILRPLGIFVEFINWIYGITFIKFGMRYIIPWLAIPFIRFLVSWMRFGRIMSIVVTIFNFLLIFLFNMNNFQFQNTNVHIGIFAAMNIVQRSIPQLSANLPTLDSRSPHPDAFRVSLPRTSSSDFYLTEFDYGGHSFNSSLNGSFCSNGNSVIYELSQGSSGRFPSKRTRRSGRNYFP</sequence>
<evidence type="ECO:0000256" key="9">
    <source>
        <dbReference type="ARBA" id="ARBA00023180"/>
    </source>
</evidence>
<gene>
    <name evidence="15" type="ORF">F8M41_024554</name>
</gene>